<protein>
    <recommendedName>
        <fullName evidence="6">FAD-binding PCMH-type domain-containing protein</fullName>
    </recommendedName>
</protein>
<dbReference type="InterPro" id="IPR016169">
    <property type="entry name" value="FAD-bd_PCMH_sub2"/>
</dbReference>
<keyword evidence="3" id="KW-0274">FAD</keyword>
<gene>
    <name evidence="7" type="ORF">MYCIT1_LOCUS38288</name>
</gene>
<keyword evidence="2" id="KW-0285">Flavoprotein</keyword>
<dbReference type="InterPro" id="IPR036318">
    <property type="entry name" value="FAD-bd_PCMH-like_sf"/>
</dbReference>
<dbReference type="InterPro" id="IPR006094">
    <property type="entry name" value="Oxid_FAD_bind_N"/>
</dbReference>
<dbReference type="InterPro" id="IPR016166">
    <property type="entry name" value="FAD-bd_PCMH"/>
</dbReference>
<reference evidence="7" key="1">
    <citation type="submission" date="2023-11" db="EMBL/GenBank/DDBJ databases">
        <authorList>
            <person name="De Vega J J."/>
            <person name="De Vega J J."/>
        </authorList>
    </citation>
    <scope>NUCLEOTIDE SEQUENCE</scope>
</reference>
<name>A0AAD2K8C4_9AGAR</name>
<evidence type="ECO:0000256" key="4">
    <source>
        <dbReference type="ARBA" id="ARBA00023002"/>
    </source>
</evidence>
<keyword evidence="8" id="KW-1185">Reference proteome</keyword>
<dbReference type="PANTHER" id="PTHR42973">
    <property type="entry name" value="BINDING OXIDOREDUCTASE, PUTATIVE (AFU_ORTHOLOGUE AFUA_1G17690)-RELATED"/>
    <property type="match status" value="1"/>
</dbReference>
<feature type="chain" id="PRO_5042214967" description="FAD-binding PCMH-type domain-containing protein" evidence="5">
    <location>
        <begin position="19"/>
        <end position="508"/>
    </location>
</feature>
<dbReference type="AlphaFoldDB" id="A0AAD2K8C4"/>
<dbReference type="SUPFAM" id="SSF56176">
    <property type="entry name" value="FAD-binding/transporter-associated domain-like"/>
    <property type="match status" value="1"/>
</dbReference>
<comment type="similarity">
    <text evidence="1">Belongs to the oxygen-dependent FAD-linked oxidoreductase family.</text>
</comment>
<evidence type="ECO:0000256" key="5">
    <source>
        <dbReference type="SAM" id="SignalP"/>
    </source>
</evidence>
<keyword evidence="4" id="KW-0560">Oxidoreductase</keyword>
<dbReference type="Proteomes" id="UP001295794">
    <property type="component" value="Unassembled WGS sequence"/>
</dbReference>
<sequence length="508" mass="54556">MSPLLYILTLGLPLLSGASSPSVQPDLSADTLSAAKQACAALRQTLGPSIVASSGPEYTHTAADTWSLFNSRTHPTCIVYPRTSTHVQAAMASIYQFGSRYSLQSGGHSAMIGWNSITDGVLIAFSHMNSTTYDPRSKTATVQPGVHWGDALDAVQSHGVSVLGGRASDIGTGLLLGGGISFVSPLYGWSSDLIKEMDVVLPTGKMVTASETNAYGDLFQALKVGANRFGIVTRYELYVAETGTKDDKRWYGGIITFPGDQAEAFSNATAKYIRETRDPKAGLISLMNVLPTPANIAYMFYQGSSLPESIFGDFLAIPGASPAFSPLSYYDIEMLIPGNGRGNGNQFGGSAWVGDEATYWAGYQKLQSFAAQYGSKLHGAFLIVSPIPEVQWRASRNGKSLVGNPGVSYGAINYNLVYPAGVSTLPADADAGFQRMLQESVSCNRYPVVADGFRRAAQSKGLPLYVNECHANQEVFATYEHYNLLKNIYAKYDPSRFITKHMLGPKGL</sequence>
<dbReference type="GO" id="GO:0071949">
    <property type="term" value="F:FAD binding"/>
    <property type="evidence" value="ECO:0007669"/>
    <property type="project" value="InterPro"/>
</dbReference>
<dbReference type="Gene3D" id="3.30.465.10">
    <property type="match status" value="1"/>
</dbReference>
<evidence type="ECO:0000313" key="8">
    <source>
        <dbReference type="Proteomes" id="UP001295794"/>
    </source>
</evidence>
<accession>A0AAD2K8C4</accession>
<proteinExistence type="inferred from homology"/>
<dbReference type="PANTHER" id="PTHR42973:SF13">
    <property type="entry name" value="FAD-BINDING PCMH-TYPE DOMAIN-CONTAINING PROTEIN"/>
    <property type="match status" value="1"/>
</dbReference>
<evidence type="ECO:0000256" key="2">
    <source>
        <dbReference type="ARBA" id="ARBA00022630"/>
    </source>
</evidence>
<feature type="signal peptide" evidence="5">
    <location>
        <begin position="1"/>
        <end position="18"/>
    </location>
</feature>
<dbReference type="EMBL" id="CAVNYO010000481">
    <property type="protein sequence ID" value="CAK5284816.1"/>
    <property type="molecule type" value="Genomic_DNA"/>
</dbReference>
<keyword evidence="5" id="KW-0732">Signal</keyword>
<dbReference type="GO" id="GO:0016491">
    <property type="term" value="F:oxidoreductase activity"/>
    <property type="evidence" value="ECO:0007669"/>
    <property type="project" value="UniProtKB-KW"/>
</dbReference>
<organism evidence="7 8">
    <name type="scientific">Mycena citricolor</name>
    <dbReference type="NCBI Taxonomy" id="2018698"/>
    <lineage>
        <taxon>Eukaryota</taxon>
        <taxon>Fungi</taxon>
        <taxon>Dikarya</taxon>
        <taxon>Basidiomycota</taxon>
        <taxon>Agaricomycotina</taxon>
        <taxon>Agaricomycetes</taxon>
        <taxon>Agaricomycetidae</taxon>
        <taxon>Agaricales</taxon>
        <taxon>Marasmiineae</taxon>
        <taxon>Mycenaceae</taxon>
        <taxon>Mycena</taxon>
    </lineage>
</organism>
<dbReference type="Pfam" id="PF01565">
    <property type="entry name" value="FAD_binding_4"/>
    <property type="match status" value="1"/>
</dbReference>
<evidence type="ECO:0000259" key="6">
    <source>
        <dbReference type="PROSITE" id="PS51387"/>
    </source>
</evidence>
<evidence type="ECO:0000313" key="7">
    <source>
        <dbReference type="EMBL" id="CAK5284816.1"/>
    </source>
</evidence>
<evidence type="ECO:0000256" key="1">
    <source>
        <dbReference type="ARBA" id="ARBA00005466"/>
    </source>
</evidence>
<feature type="domain" description="FAD-binding PCMH-type" evidence="6">
    <location>
        <begin position="71"/>
        <end position="242"/>
    </location>
</feature>
<evidence type="ECO:0000256" key="3">
    <source>
        <dbReference type="ARBA" id="ARBA00022827"/>
    </source>
</evidence>
<comment type="caution">
    <text evidence="7">The sequence shown here is derived from an EMBL/GenBank/DDBJ whole genome shotgun (WGS) entry which is preliminary data.</text>
</comment>
<dbReference type="PROSITE" id="PS51387">
    <property type="entry name" value="FAD_PCMH"/>
    <property type="match status" value="1"/>
</dbReference>
<dbReference type="InterPro" id="IPR050416">
    <property type="entry name" value="FAD-linked_Oxidoreductase"/>
</dbReference>